<reference evidence="4" key="1">
    <citation type="journal article" date="2019" name="Int. J. Syst. Evol. Microbiol.">
        <title>The Global Catalogue of Microorganisms (GCM) 10K type strain sequencing project: providing services to taxonomists for standard genome sequencing and annotation.</title>
        <authorList>
            <consortium name="The Broad Institute Genomics Platform"/>
            <consortium name="The Broad Institute Genome Sequencing Center for Infectious Disease"/>
            <person name="Wu L."/>
            <person name="Ma J."/>
        </authorList>
    </citation>
    <scope>NUCLEOTIDE SEQUENCE [LARGE SCALE GENOMIC DNA]</scope>
    <source>
        <strain evidence="4">JCM 6307</strain>
    </source>
</reference>
<keyword evidence="4" id="KW-1185">Reference proteome</keyword>
<gene>
    <name evidence="3" type="ORF">GCM10010406_41580</name>
</gene>
<dbReference type="RefSeq" id="WP_344384700.1">
    <property type="nucleotide sequence ID" value="NZ_BAAATA010000028.1"/>
</dbReference>
<evidence type="ECO:0000313" key="4">
    <source>
        <dbReference type="Proteomes" id="UP001501358"/>
    </source>
</evidence>
<sequence length="296" mass="31303">MTTPHLEPAGPGLLLHLAGPLQSWGTHSRFNERDTARFPTRSGIVGLLAACLGRRRGEPVDDLARLSLTTRTDRPGVLLRDLHTVGGGLPAKGTVTTAEGKKRPPDKATLLSHRYYLADAVFTAAVTGEDTALLEECAQALRAPVWPPYLGRRSCPPAGPLLIGLLEDPLHHLVRLPLALPAPAGHRTAQAAGAPGGSVPVDFHSDAPLDRLPLPEPAPQGPAEAPGALVDGGTPVGEVNDDPLDLSPRRRTYRARPLYRRTVDLPATQCAGLGVDYLTALHAHLAPQTARESTAT</sequence>
<evidence type="ECO:0000256" key="2">
    <source>
        <dbReference type="SAM" id="MobiDB-lite"/>
    </source>
</evidence>
<comment type="caution">
    <text evidence="3">The sequence shown here is derived from an EMBL/GenBank/DDBJ whole genome shotgun (WGS) entry which is preliminary data.</text>
</comment>
<protein>
    <recommendedName>
        <fullName evidence="5">Type I-E CRISPR-associated protein Cas5/CasD</fullName>
    </recommendedName>
</protein>
<dbReference type="InterPro" id="IPR010147">
    <property type="entry name" value="CRISPR-assoc_prot_CasD"/>
</dbReference>
<evidence type="ECO:0000313" key="3">
    <source>
        <dbReference type="EMBL" id="GAA2500745.1"/>
    </source>
</evidence>
<evidence type="ECO:0008006" key="5">
    <source>
        <dbReference type="Google" id="ProtNLM"/>
    </source>
</evidence>
<dbReference type="CDD" id="cd09645">
    <property type="entry name" value="Cas5_I-E"/>
    <property type="match status" value="1"/>
</dbReference>
<accession>A0ABP5ZNU7</accession>
<organism evidence="3 4">
    <name type="scientific">Streptomyces thermolineatus</name>
    <dbReference type="NCBI Taxonomy" id="44033"/>
    <lineage>
        <taxon>Bacteria</taxon>
        <taxon>Bacillati</taxon>
        <taxon>Actinomycetota</taxon>
        <taxon>Actinomycetes</taxon>
        <taxon>Kitasatosporales</taxon>
        <taxon>Streptomycetaceae</taxon>
        <taxon>Streptomyces</taxon>
    </lineage>
</organism>
<name>A0ABP5ZNU7_9ACTN</name>
<dbReference type="NCBIfam" id="TIGR02593">
    <property type="entry name" value="CRISPR_cas5"/>
    <property type="match status" value="1"/>
</dbReference>
<dbReference type="Pfam" id="PF09704">
    <property type="entry name" value="Cas_Cas5d"/>
    <property type="match status" value="1"/>
</dbReference>
<dbReference type="InterPro" id="IPR021124">
    <property type="entry name" value="CRISPR-assoc_prot_Cas5"/>
</dbReference>
<dbReference type="NCBIfam" id="TIGR01868">
    <property type="entry name" value="casD_Cas5e"/>
    <property type="match status" value="1"/>
</dbReference>
<keyword evidence="1" id="KW-0051">Antiviral defense</keyword>
<dbReference type="EMBL" id="BAAATA010000028">
    <property type="protein sequence ID" value="GAA2500745.1"/>
    <property type="molecule type" value="Genomic_DNA"/>
</dbReference>
<evidence type="ECO:0000256" key="1">
    <source>
        <dbReference type="ARBA" id="ARBA00023118"/>
    </source>
</evidence>
<feature type="region of interest" description="Disordered" evidence="2">
    <location>
        <begin position="187"/>
        <end position="226"/>
    </location>
</feature>
<proteinExistence type="predicted"/>
<dbReference type="InterPro" id="IPR013422">
    <property type="entry name" value="CRISPR-assoc_prot_Cas5_N"/>
</dbReference>
<dbReference type="Proteomes" id="UP001501358">
    <property type="component" value="Unassembled WGS sequence"/>
</dbReference>
<dbReference type="Gene3D" id="3.30.70.2660">
    <property type="match status" value="1"/>
</dbReference>